<dbReference type="GO" id="GO:0016829">
    <property type="term" value="F:lyase activity"/>
    <property type="evidence" value="ECO:0007669"/>
    <property type="project" value="UniProtKB-KW"/>
</dbReference>
<comment type="caution">
    <text evidence="9">The sequence shown here is derived from an EMBL/GenBank/DDBJ whole genome shotgun (WGS) entry which is preliminary data.</text>
</comment>
<keyword evidence="3" id="KW-0227">DNA damage</keyword>
<dbReference type="GO" id="GO:0003697">
    <property type="term" value="F:single-stranded DNA binding"/>
    <property type="evidence" value="ECO:0007669"/>
    <property type="project" value="InterPro"/>
</dbReference>
<dbReference type="RefSeq" id="WP_006912019.1">
    <property type="nucleotide sequence ID" value="NZ_AFNV02000026.1"/>
</dbReference>
<protein>
    <recommendedName>
        <fullName evidence="8">Abasic site processing protein</fullName>
        <ecNumber evidence="8">3.4.-.-</ecNumber>
    </recommendedName>
</protein>
<accession>F7Q2X2</accession>
<dbReference type="STRING" id="1033802.SSPSH_003270"/>
<comment type="similarity">
    <text evidence="1 8">Belongs to the SOS response-associated peptidase family.</text>
</comment>
<dbReference type="PANTHER" id="PTHR13604">
    <property type="entry name" value="DC12-RELATED"/>
    <property type="match status" value="1"/>
</dbReference>
<keyword evidence="4 8" id="KW-0378">Hydrolase</keyword>
<evidence type="ECO:0000256" key="5">
    <source>
        <dbReference type="ARBA" id="ARBA00023124"/>
    </source>
</evidence>
<evidence type="ECO:0000256" key="2">
    <source>
        <dbReference type="ARBA" id="ARBA00022670"/>
    </source>
</evidence>
<keyword evidence="10" id="KW-1185">Reference proteome</keyword>
<name>F7Q2X2_9GAMM</name>
<reference evidence="9 10" key="1">
    <citation type="journal article" date="2011" name="J. Bacteriol.">
        <title>Genome sequence of Salinisphaera shabanensis, a gammaproteobacterium from the harsh, variable environment of the brine-seawater interface of the Shaban Deep in the Red Sea.</title>
        <authorList>
            <person name="Antunes A."/>
            <person name="Alam I."/>
            <person name="Bajic V.B."/>
            <person name="Stingl U."/>
        </authorList>
    </citation>
    <scope>NUCLEOTIDE SEQUENCE [LARGE SCALE GENOMIC DNA]</scope>
    <source>
        <strain evidence="9 10">E1L3A</strain>
    </source>
</reference>
<proteinExistence type="inferred from homology"/>
<evidence type="ECO:0000256" key="3">
    <source>
        <dbReference type="ARBA" id="ARBA00022763"/>
    </source>
</evidence>
<keyword evidence="7" id="KW-0456">Lyase</keyword>
<dbReference type="AlphaFoldDB" id="F7Q2X2"/>
<evidence type="ECO:0000313" key="9">
    <source>
        <dbReference type="EMBL" id="ERJ17908.1"/>
    </source>
</evidence>
<dbReference type="OrthoDB" id="6192129at2"/>
<dbReference type="GO" id="GO:0008233">
    <property type="term" value="F:peptidase activity"/>
    <property type="evidence" value="ECO:0007669"/>
    <property type="project" value="UniProtKB-KW"/>
</dbReference>
<evidence type="ECO:0000256" key="7">
    <source>
        <dbReference type="ARBA" id="ARBA00023239"/>
    </source>
</evidence>
<keyword evidence="2 8" id="KW-0645">Protease</keyword>
<gene>
    <name evidence="9" type="ORF">SSPSH_003270</name>
</gene>
<keyword evidence="5" id="KW-0190">Covalent protein-DNA linkage</keyword>
<reference evidence="9 10" key="2">
    <citation type="journal article" date="2013" name="PLoS ONE">
        <title>INDIGO - INtegrated Data Warehouse of MIcrobial GenOmes with Examples from the Red Sea Extremophiles.</title>
        <authorList>
            <person name="Alam I."/>
            <person name="Antunes A."/>
            <person name="Kamau A.A."/>
            <person name="Ba Alawi W."/>
            <person name="Kalkatawi M."/>
            <person name="Stingl U."/>
            <person name="Bajic V.B."/>
        </authorList>
    </citation>
    <scope>NUCLEOTIDE SEQUENCE [LARGE SCALE GENOMIC DNA]</scope>
    <source>
        <strain evidence="9 10">E1L3A</strain>
    </source>
</reference>
<dbReference type="SUPFAM" id="SSF143081">
    <property type="entry name" value="BB1717-like"/>
    <property type="match status" value="1"/>
</dbReference>
<dbReference type="PANTHER" id="PTHR13604:SF0">
    <property type="entry name" value="ABASIC SITE PROCESSING PROTEIN HMCES"/>
    <property type="match status" value="1"/>
</dbReference>
<dbReference type="eggNOG" id="COG2135">
    <property type="taxonomic scope" value="Bacteria"/>
</dbReference>
<evidence type="ECO:0000256" key="8">
    <source>
        <dbReference type="RuleBase" id="RU364100"/>
    </source>
</evidence>
<dbReference type="GO" id="GO:0106300">
    <property type="term" value="P:protein-DNA covalent cross-linking repair"/>
    <property type="evidence" value="ECO:0007669"/>
    <property type="project" value="InterPro"/>
</dbReference>
<organism evidence="9 10">
    <name type="scientific">Salinisphaera shabanensis E1L3A</name>
    <dbReference type="NCBI Taxonomy" id="1033802"/>
    <lineage>
        <taxon>Bacteria</taxon>
        <taxon>Pseudomonadati</taxon>
        <taxon>Pseudomonadota</taxon>
        <taxon>Gammaproteobacteria</taxon>
        <taxon>Salinisphaerales</taxon>
        <taxon>Salinisphaeraceae</taxon>
        <taxon>Salinisphaera</taxon>
    </lineage>
</organism>
<dbReference type="Pfam" id="PF02586">
    <property type="entry name" value="SRAP"/>
    <property type="match status" value="1"/>
</dbReference>
<keyword evidence="6" id="KW-0238">DNA-binding</keyword>
<dbReference type="InterPro" id="IPR003738">
    <property type="entry name" value="SRAP"/>
</dbReference>
<evidence type="ECO:0000256" key="1">
    <source>
        <dbReference type="ARBA" id="ARBA00008136"/>
    </source>
</evidence>
<evidence type="ECO:0000256" key="4">
    <source>
        <dbReference type="ARBA" id="ARBA00022801"/>
    </source>
</evidence>
<dbReference type="EMBL" id="AFNV02000026">
    <property type="protein sequence ID" value="ERJ17908.1"/>
    <property type="molecule type" value="Genomic_DNA"/>
</dbReference>
<dbReference type="GO" id="GO:0006508">
    <property type="term" value="P:proteolysis"/>
    <property type="evidence" value="ECO:0007669"/>
    <property type="project" value="UniProtKB-KW"/>
</dbReference>
<dbReference type="Gene3D" id="3.90.1680.10">
    <property type="entry name" value="SOS response associated peptidase-like"/>
    <property type="match status" value="1"/>
</dbReference>
<evidence type="ECO:0000313" key="10">
    <source>
        <dbReference type="Proteomes" id="UP000006242"/>
    </source>
</evidence>
<dbReference type="Proteomes" id="UP000006242">
    <property type="component" value="Unassembled WGS sequence"/>
</dbReference>
<dbReference type="EC" id="3.4.-.-" evidence="8"/>
<sequence length="228" mass="25334">MCGRYGRYSAAEAYAGIIDAMVSKRLDDTPSYNRPPGTFQLVGLLNPDNGEAALGPAWWGFIPNWAIDTKLSPINARSETAADKKLFAKAFERQRCLVAADYWIEWQRGERGKQPFAIRPSEAEPFFFAGIWSKAAKLPDDHPASGEVTFAILTGEPNDDIAHIHNRQPQALTAEASRAWIDPDTGPAHLSEILFDGRYSSYESWPIDKRVGKPSEDDAKIVERIVAN</sequence>
<evidence type="ECO:0000256" key="6">
    <source>
        <dbReference type="ARBA" id="ARBA00023125"/>
    </source>
</evidence>
<dbReference type="InterPro" id="IPR036590">
    <property type="entry name" value="SRAP-like"/>
</dbReference>